<feature type="compositionally biased region" description="Acidic residues" evidence="1">
    <location>
        <begin position="527"/>
        <end position="536"/>
    </location>
</feature>
<feature type="compositionally biased region" description="Basic residues" evidence="1">
    <location>
        <begin position="567"/>
        <end position="594"/>
    </location>
</feature>
<organism evidence="2 3">
    <name type="scientific">Cylindrobasidium torrendii FP15055 ss-10</name>
    <dbReference type="NCBI Taxonomy" id="1314674"/>
    <lineage>
        <taxon>Eukaryota</taxon>
        <taxon>Fungi</taxon>
        <taxon>Dikarya</taxon>
        <taxon>Basidiomycota</taxon>
        <taxon>Agaricomycotina</taxon>
        <taxon>Agaricomycetes</taxon>
        <taxon>Agaricomycetidae</taxon>
        <taxon>Agaricales</taxon>
        <taxon>Marasmiineae</taxon>
        <taxon>Physalacriaceae</taxon>
        <taxon>Cylindrobasidium</taxon>
    </lineage>
</organism>
<gene>
    <name evidence="2" type="ORF">CYLTODRAFT_416790</name>
</gene>
<accession>A0A0D7BUC9</accession>
<evidence type="ECO:0000313" key="2">
    <source>
        <dbReference type="EMBL" id="KIY73769.1"/>
    </source>
</evidence>
<sequence>MYRSASPYRAPSPFRGPPSPYLGPSSPYQQPLPSASPGFQQPQAGGGLQHLPGNEAVPQPGSVIYTTSNTPDGRIVYNPFKAVPASYQTPNGVVSGIQWVPAEATHVFPIGGQPAPEEFSQAWQRGTLPTADPRVLKDWQKTEEKRRRREEKESAKMLREKRREEEELRYAREADAHARERRKSFNAGAATFPTSPYAGGAGYPMEGGPGVVPGSPYAAVPSGGGVYGPGAAGPYGTAGSTGPYTRERKMSTGHGLADQFSGLDIEPGTRARRLSTYGGAPPPGGGIAGGPYSASGGVVPPPPGSPYQGPARSAPPMGYGGASPNMRPGEIPYGAGGGYAGSGMDAARSRATTPIPGVVGSHHSYGGASPGMPSDLAFPQAGNEGQLAAPEGFSRSVMVPNPFIPFETLKIQVMDKFLDHIPRMPAVLTAHDVHIEDWSRFVQDLALAWAGRLPVPVLQNGHKPKRSTLSGDLVELWNTSFFMARGVEAVLYKGRERRTGARAGEIDLPYALYASDEDSDAVTSSSESEEDSDDEPTGERYETASNGYLYNRPGYNPTQMAELADARRRRQAAKLERKQKRKEKKMRKKAKARAKSYTLVLTPAPPPGGGLAGYAGGMGGQVHGMPGTPSAGYAGSTGGGMMGGGVVGGGMAGSMGGGLGGMQQGNMGAMPGSLSGMNMGAGGIGGGGMY</sequence>
<dbReference type="EMBL" id="KN880434">
    <property type="protein sequence ID" value="KIY73769.1"/>
    <property type="molecule type" value="Genomic_DNA"/>
</dbReference>
<proteinExistence type="predicted"/>
<name>A0A0D7BUC9_9AGAR</name>
<dbReference type="AlphaFoldDB" id="A0A0D7BUC9"/>
<feature type="compositionally biased region" description="Basic and acidic residues" evidence="1">
    <location>
        <begin position="134"/>
        <end position="178"/>
    </location>
</feature>
<evidence type="ECO:0000313" key="3">
    <source>
        <dbReference type="Proteomes" id="UP000054007"/>
    </source>
</evidence>
<evidence type="ECO:0000256" key="1">
    <source>
        <dbReference type="SAM" id="MobiDB-lite"/>
    </source>
</evidence>
<protein>
    <submittedName>
        <fullName evidence="2">Uncharacterized protein</fullName>
    </submittedName>
</protein>
<dbReference type="Proteomes" id="UP000054007">
    <property type="component" value="Unassembled WGS sequence"/>
</dbReference>
<feature type="compositionally biased region" description="Low complexity" evidence="1">
    <location>
        <begin position="234"/>
        <end position="244"/>
    </location>
</feature>
<feature type="region of interest" description="Disordered" evidence="1">
    <location>
        <begin position="1"/>
        <end position="71"/>
    </location>
</feature>
<feature type="region of interest" description="Disordered" evidence="1">
    <location>
        <begin position="126"/>
        <end position="195"/>
    </location>
</feature>
<feature type="compositionally biased region" description="Low complexity" evidence="1">
    <location>
        <begin position="22"/>
        <end position="31"/>
    </location>
</feature>
<feature type="region of interest" description="Disordered" evidence="1">
    <location>
        <begin position="228"/>
        <end position="320"/>
    </location>
</feature>
<keyword evidence="3" id="KW-1185">Reference proteome</keyword>
<feature type="region of interest" description="Disordered" evidence="1">
    <location>
        <begin position="517"/>
        <end position="594"/>
    </location>
</feature>
<reference evidence="2 3" key="1">
    <citation type="journal article" date="2015" name="Fungal Genet. Biol.">
        <title>Evolution of novel wood decay mechanisms in Agaricales revealed by the genome sequences of Fistulina hepatica and Cylindrobasidium torrendii.</title>
        <authorList>
            <person name="Floudas D."/>
            <person name="Held B.W."/>
            <person name="Riley R."/>
            <person name="Nagy L.G."/>
            <person name="Koehler G."/>
            <person name="Ransdell A.S."/>
            <person name="Younus H."/>
            <person name="Chow J."/>
            <person name="Chiniquy J."/>
            <person name="Lipzen A."/>
            <person name="Tritt A."/>
            <person name="Sun H."/>
            <person name="Haridas S."/>
            <person name="LaButti K."/>
            <person name="Ohm R.A."/>
            <person name="Kues U."/>
            <person name="Blanchette R.A."/>
            <person name="Grigoriev I.V."/>
            <person name="Minto R.E."/>
            <person name="Hibbett D.S."/>
        </authorList>
    </citation>
    <scope>NUCLEOTIDE SEQUENCE [LARGE SCALE GENOMIC DNA]</scope>
    <source>
        <strain evidence="2 3">FP15055 ss-10</strain>
    </source>
</reference>
<dbReference type="OrthoDB" id="3248421at2759"/>
<dbReference type="STRING" id="1314674.A0A0D7BUC9"/>